<dbReference type="Proteomes" id="UP001167160">
    <property type="component" value="Unassembled WGS sequence"/>
</dbReference>
<evidence type="ECO:0000256" key="1">
    <source>
        <dbReference type="SAM" id="MobiDB-lite"/>
    </source>
</evidence>
<sequence length="85" mass="9025">MAVLTGLSQAFLSMLEAGTRRLTNVDKVVQLLEGLGVPIELTGPMLRTSAPERTSPNQQSPLVRANGCGTLHSATRPLLPPMDDS</sequence>
<feature type="domain" description="HTH cro/C1-type" evidence="2">
    <location>
        <begin position="1"/>
        <end position="41"/>
    </location>
</feature>
<dbReference type="CDD" id="cd00093">
    <property type="entry name" value="HTH_XRE"/>
    <property type="match status" value="1"/>
</dbReference>
<evidence type="ECO:0000259" key="2">
    <source>
        <dbReference type="PROSITE" id="PS50943"/>
    </source>
</evidence>
<evidence type="ECO:0000313" key="3">
    <source>
        <dbReference type="EMBL" id="MCM2579734.1"/>
    </source>
</evidence>
<protein>
    <submittedName>
        <fullName evidence="3">Helix-turn-helix transcriptional regulator</fullName>
    </submittedName>
</protein>
<proteinExistence type="predicted"/>
<feature type="region of interest" description="Disordered" evidence="1">
    <location>
        <begin position="48"/>
        <end position="85"/>
    </location>
</feature>
<evidence type="ECO:0000313" key="4">
    <source>
        <dbReference type="Proteomes" id="UP001167160"/>
    </source>
</evidence>
<feature type="compositionally biased region" description="Polar residues" evidence="1">
    <location>
        <begin position="51"/>
        <end position="61"/>
    </location>
</feature>
<dbReference type="PROSITE" id="PS50943">
    <property type="entry name" value="HTH_CROC1"/>
    <property type="match status" value="1"/>
</dbReference>
<dbReference type="InterPro" id="IPR001387">
    <property type="entry name" value="Cro/C1-type_HTH"/>
</dbReference>
<organism evidence="3 4">
    <name type="scientific">Streptomyces meridianus</name>
    <dbReference type="NCBI Taxonomy" id="2938945"/>
    <lineage>
        <taxon>Bacteria</taxon>
        <taxon>Bacillati</taxon>
        <taxon>Actinomycetota</taxon>
        <taxon>Actinomycetes</taxon>
        <taxon>Kitasatosporales</taxon>
        <taxon>Streptomycetaceae</taxon>
        <taxon>Streptomyces</taxon>
    </lineage>
</organism>
<dbReference type="InterPro" id="IPR010982">
    <property type="entry name" value="Lambda_DNA-bd_dom_sf"/>
</dbReference>
<accession>A0ABT0XBF0</accession>
<reference evidence="3" key="1">
    <citation type="journal article" date="2023" name="Int. J. Syst. Evol. Microbiol.">
        <title>Streptomyces meridianus sp. nov. isolated from brackish water of the Tagus estuary in Alcochete, Portugal.</title>
        <authorList>
            <person name="Santos J.D.N."/>
            <person name="Klimek D."/>
            <person name="Calusinska M."/>
            <person name="Lobo Da Cunha A."/>
            <person name="Catita J."/>
            <person name="Goncalves H."/>
            <person name="Gonzalez I."/>
            <person name="Reyes F."/>
            <person name="Lage O.M."/>
        </authorList>
    </citation>
    <scope>NUCLEOTIDE SEQUENCE</scope>
    <source>
        <strain evidence="3">MTZ3.1</strain>
    </source>
</reference>
<comment type="caution">
    <text evidence="3">The sequence shown here is derived from an EMBL/GenBank/DDBJ whole genome shotgun (WGS) entry which is preliminary data.</text>
</comment>
<dbReference type="EMBL" id="JAMQGM010000045">
    <property type="protein sequence ID" value="MCM2579734.1"/>
    <property type="molecule type" value="Genomic_DNA"/>
</dbReference>
<dbReference type="SUPFAM" id="SSF47413">
    <property type="entry name" value="lambda repressor-like DNA-binding domains"/>
    <property type="match status" value="1"/>
</dbReference>
<name>A0ABT0XBF0_9ACTN</name>
<keyword evidence="4" id="KW-1185">Reference proteome</keyword>
<gene>
    <name evidence="3" type="ORF">M1E25_20700</name>
</gene>